<protein>
    <submittedName>
        <fullName evidence="2">Uncharacterized protein LOC108253577</fullName>
    </submittedName>
</protein>
<proteinExistence type="predicted"/>
<keyword evidence="1" id="KW-1185">Reference proteome</keyword>
<organism evidence="1 2">
    <name type="scientific">Diaphorina citri</name>
    <name type="common">Asian citrus psyllid</name>
    <dbReference type="NCBI Taxonomy" id="121845"/>
    <lineage>
        <taxon>Eukaryota</taxon>
        <taxon>Metazoa</taxon>
        <taxon>Ecdysozoa</taxon>
        <taxon>Arthropoda</taxon>
        <taxon>Hexapoda</taxon>
        <taxon>Insecta</taxon>
        <taxon>Pterygota</taxon>
        <taxon>Neoptera</taxon>
        <taxon>Paraneoptera</taxon>
        <taxon>Hemiptera</taxon>
        <taxon>Sternorrhyncha</taxon>
        <taxon>Psylloidea</taxon>
        <taxon>Psyllidae</taxon>
        <taxon>Diaphorininae</taxon>
        <taxon>Diaphorina</taxon>
    </lineage>
</organism>
<gene>
    <name evidence="2" type="primary">LOC108253577</name>
</gene>
<dbReference type="PaxDb" id="121845-A0A1S4EM93"/>
<dbReference type="Proteomes" id="UP000079169">
    <property type="component" value="Unplaced"/>
</dbReference>
<accession>A0A1S4EM93</accession>
<dbReference type="KEGG" id="dci:108253577"/>
<sequence length="270" mass="32569">MKIQYDLLVTIFIIETSTSIMCLSKSEKTVHERNEKSLIRNRRAAKTTTTQKYYFYQPILPVNRPDIAKSSEEVNIFEDSRVRICLLQFLQNNHSSLWNRSIEDAIYEPMKFVYQYGGIPKLNSLEGYFVAQRFVDNYEKELDIWINEHIVQMIKEDKNYRRQNLLEMLRRHKNHEGKVPYHYVEQYWAWELYHTERYNKRELVLRNSLHVIYGQLEKYLHNFVFSLEKWEHPGIPIIPFNVMMDYLQAGQPFMQDTLKKLFLGSIDVLQ</sequence>
<dbReference type="GeneID" id="108253577"/>
<evidence type="ECO:0000313" key="1">
    <source>
        <dbReference type="Proteomes" id="UP000079169"/>
    </source>
</evidence>
<reference evidence="2" key="1">
    <citation type="submission" date="2025-08" db="UniProtKB">
        <authorList>
            <consortium name="RefSeq"/>
        </authorList>
    </citation>
    <scope>IDENTIFICATION</scope>
</reference>
<dbReference type="AlphaFoldDB" id="A0A1S4EM93"/>
<name>A0A1S4EM93_DIACI</name>
<evidence type="ECO:0000313" key="2">
    <source>
        <dbReference type="RefSeq" id="XP_017303289.1"/>
    </source>
</evidence>
<dbReference type="RefSeq" id="XP_017303289.1">
    <property type="nucleotide sequence ID" value="XM_017447800.2"/>
</dbReference>